<organism evidence="1 2">
    <name type="scientific">Paracoccus fontiphilus</name>
    <dbReference type="NCBI Taxonomy" id="1815556"/>
    <lineage>
        <taxon>Bacteria</taxon>
        <taxon>Pseudomonadati</taxon>
        <taxon>Pseudomonadota</taxon>
        <taxon>Alphaproteobacteria</taxon>
        <taxon>Rhodobacterales</taxon>
        <taxon>Paracoccaceae</taxon>
        <taxon>Paracoccus</taxon>
    </lineage>
</organism>
<sequence>MRMTRAEYAVDPVTITIEAGPGEIVPIIKATAVQAMEWTDEAGQPVRVTIEAPVEVIT</sequence>
<comment type="caution">
    <text evidence="1">The sequence shown here is derived from an EMBL/GenBank/DDBJ whole genome shotgun (WGS) entry which is preliminary data.</text>
</comment>
<dbReference type="Proteomes" id="UP001595557">
    <property type="component" value="Unassembled WGS sequence"/>
</dbReference>
<dbReference type="EMBL" id="JBHRTE010000059">
    <property type="protein sequence ID" value="MFC3169204.1"/>
    <property type="molecule type" value="Genomic_DNA"/>
</dbReference>
<reference evidence="2" key="1">
    <citation type="journal article" date="2019" name="Int. J. Syst. Evol. Microbiol.">
        <title>The Global Catalogue of Microorganisms (GCM) 10K type strain sequencing project: providing services to taxonomists for standard genome sequencing and annotation.</title>
        <authorList>
            <consortium name="The Broad Institute Genomics Platform"/>
            <consortium name="The Broad Institute Genome Sequencing Center for Infectious Disease"/>
            <person name="Wu L."/>
            <person name="Ma J."/>
        </authorList>
    </citation>
    <scope>NUCLEOTIDE SEQUENCE [LARGE SCALE GENOMIC DNA]</scope>
    <source>
        <strain evidence="2">KCTC 52239</strain>
    </source>
</reference>
<accession>A0ABV7IIL1</accession>
<dbReference type="RefSeq" id="WP_207464372.1">
    <property type="nucleotide sequence ID" value="NZ_JAFNAW010000001.1"/>
</dbReference>
<evidence type="ECO:0000313" key="1">
    <source>
        <dbReference type="EMBL" id="MFC3169204.1"/>
    </source>
</evidence>
<gene>
    <name evidence="1" type="ORF">ACFOD7_14220</name>
</gene>
<protein>
    <submittedName>
        <fullName evidence="1">Uncharacterized protein</fullName>
    </submittedName>
</protein>
<proteinExistence type="predicted"/>
<name>A0ABV7IIL1_9RHOB</name>
<evidence type="ECO:0000313" key="2">
    <source>
        <dbReference type="Proteomes" id="UP001595557"/>
    </source>
</evidence>
<keyword evidence="2" id="KW-1185">Reference proteome</keyword>